<reference evidence="9" key="2">
    <citation type="submission" date="2023-05" db="EMBL/GenBank/DDBJ databases">
        <authorList>
            <consortium name="Lawrence Berkeley National Laboratory"/>
            <person name="Steindorff A."/>
            <person name="Hensen N."/>
            <person name="Bonometti L."/>
            <person name="Westerberg I."/>
            <person name="Brannstrom I.O."/>
            <person name="Guillou S."/>
            <person name="Cros-Aarteil S."/>
            <person name="Calhoun S."/>
            <person name="Haridas S."/>
            <person name="Kuo A."/>
            <person name="Mondo S."/>
            <person name="Pangilinan J."/>
            <person name="Riley R."/>
            <person name="Labutti K."/>
            <person name="Andreopoulos B."/>
            <person name="Lipzen A."/>
            <person name="Chen C."/>
            <person name="Yanf M."/>
            <person name="Daum C."/>
            <person name="Ng V."/>
            <person name="Clum A."/>
            <person name="Ohm R."/>
            <person name="Martin F."/>
            <person name="Silar P."/>
            <person name="Natvig D."/>
            <person name="Lalanne C."/>
            <person name="Gautier V."/>
            <person name="Ament-Velasquez S.L."/>
            <person name="Kruys A."/>
            <person name="Hutchinson M.I."/>
            <person name="Powell A.J."/>
            <person name="Barry K."/>
            <person name="Miller A.N."/>
            <person name="Grigoriev I.V."/>
            <person name="Debuchy R."/>
            <person name="Gladieux P."/>
            <person name="Thoren M.H."/>
            <person name="Johannesson H."/>
        </authorList>
    </citation>
    <scope>NUCLEOTIDE SEQUENCE</scope>
    <source>
        <strain evidence="9">PSN293</strain>
    </source>
</reference>
<dbReference type="InterPro" id="IPR036249">
    <property type="entry name" value="Thioredoxin-like_sf"/>
</dbReference>
<dbReference type="SFLD" id="SFLDG00358">
    <property type="entry name" value="Main_(cytGST)"/>
    <property type="match status" value="1"/>
</dbReference>
<dbReference type="PANTHER" id="PTHR44051:SF20">
    <property type="entry name" value="GLUTATHIONE TRANSFERASE 1 (EUROFUNG)"/>
    <property type="match status" value="1"/>
</dbReference>
<keyword evidence="10" id="KW-1185">Reference proteome</keyword>
<feature type="domain" description="GST N-terminal" evidence="7">
    <location>
        <begin position="6"/>
        <end position="87"/>
    </location>
</feature>
<dbReference type="CDD" id="cd03048">
    <property type="entry name" value="GST_N_Ure2p_like"/>
    <property type="match status" value="1"/>
</dbReference>
<dbReference type="EC" id="2.5.1.18" evidence="2"/>
<reference evidence="9" key="1">
    <citation type="journal article" date="2023" name="Mol. Phylogenet. Evol.">
        <title>Genome-scale phylogeny and comparative genomics of the fungal order Sordariales.</title>
        <authorList>
            <person name="Hensen N."/>
            <person name="Bonometti L."/>
            <person name="Westerberg I."/>
            <person name="Brannstrom I.O."/>
            <person name="Guillou S."/>
            <person name="Cros-Aarteil S."/>
            <person name="Calhoun S."/>
            <person name="Haridas S."/>
            <person name="Kuo A."/>
            <person name="Mondo S."/>
            <person name="Pangilinan J."/>
            <person name="Riley R."/>
            <person name="LaButti K."/>
            <person name="Andreopoulos B."/>
            <person name="Lipzen A."/>
            <person name="Chen C."/>
            <person name="Yan M."/>
            <person name="Daum C."/>
            <person name="Ng V."/>
            <person name="Clum A."/>
            <person name="Steindorff A."/>
            <person name="Ohm R.A."/>
            <person name="Martin F."/>
            <person name="Silar P."/>
            <person name="Natvig D.O."/>
            <person name="Lalanne C."/>
            <person name="Gautier V."/>
            <person name="Ament-Velasquez S.L."/>
            <person name="Kruys A."/>
            <person name="Hutchinson M.I."/>
            <person name="Powell A.J."/>
            <person name="Barry K."/>
            <person name="Miller A.N."/>
            <person name="Grigoriev I.V."/>
            <person name="Debuchy R."/>
            <person name="Gladieux P."/>
            <person name="Hiltunen Thoren M."/>
            <person name="Johannesson H."/>
        </authorList>
    </citation>
    <scope>NUCLEOTIDE SEQUENCE</scope>
    <source>
        <strain evidence="9">PSN293</strain>
    </source>
</reference>
<comment type="similarity">
    <text evidence="1 6">Belongs to the GST superfamily.</text>
</comment>
<dbReference type="SFLD" id="SFLDS00019">
    <property type="entry name" value="Glutathione_Transferase_(cytos"/>
    <property type="match status" value="1"/>
</dbReference>
<evidence type="ECO:0000256" key="4">
    <source>
        <dbReference type="ARBA" id="ARBA00047960"/>
    </source>
</evidence>
<keyword evidence="3" id="KW-0808">Transferase</keyword>
<dbReference type="InterPro" id="IPR040079">
    <property type="entry name" value="Glutathione_S-Trfase"/>
</dbReference>
<dbReference type="InterPro" id="IPR004046">
    <property type="entry name" value="GST_C"/>
</dbReference>
<dbReference type="GO" id="GO:0005634">
    <property type="term" value="C:nucleus"/>
    <property type="evidence" value="ECO:0007669"/>
    <property type="project" value="UniProtKB-ARBA"/>
</dbReference>
<evidence type="ECO:0000256" key="5">
    <source>
        <dbReference type="ARBA" id="ARBA00060024"/>
    </source>
</evidence>
<evidence type="ECO:0000256" key="1">
    <source>
        <dbReference type="ARBA" id="ARBA00007409"/>
    </source>
</evidence>
<protein>
    <recommendedName>
        <fullName evidence="2">glutathione transferase</fullName>
        <ecNumber evidence="2">2.5.1.18</ecNumber>
    </recommendedName>
</protein>
<dbReference type="EMBL" id="MU858252">
    <property type="protein sequence ID" value="KAK4208237.1"/>
    <property type="molecule type" value="Genomic_DNA"/>
</dbReference>
<evidence type="ECO:0000313" key="10">
    <source>
        <dbReference type="Proteomes" id="UP001301769"/>
    </source>
</evidence>
<dbReference type="Gene3D" id="1.20.1050.10">
    <property type="match status" value="1"/>
</dbReference>
<dbReference type="GO" id="GO:0005737">
    <property type="term" value="C:cytoplasm"/>
    <property type="evidence" value="ECO:0007669"/>
    <property type="project" value="UniProtKB-ARBA"/>
</dbReference>
<proteinExistence type="inferred from homology"/>
<evidence type="ECO:0000259" key="8">
    <source>
        <dbReference type="PROSITE" id="PS50405"/>
    </source>
</evidence>
<evidence type="ECO:0000259" key="7">
    <source>
        <dbReference type="PROSITE" id="PS50404"/>
    </source>
</evidence>
<dbReference type="SUPFAM" id="SSF52833">
    <property type="entry name" value="Thioredoxin-like"/>
    <property type="match status" value="1"/>
</dbReference>
<accession>A0AAN7B357</accession>
<dbReference type="PANTHER" id="PTHR44051">
    <property type="entry name" value="GLUTATHIONE S-TRANSFERASE-RELATED"/>
    <property type="match status" value="1"/>
</dbReference>
<dbReference type="Gene3D" id="3.40.30.10">
    <property type="entry name" value="Glutaredoxin"/>
    <property type="match status" value="1"/>
</dbReference>
<feature type="domain" description="GST C-terminal" evidence="8">
    <location>
        <begin position="93"/>
        <end position="219"/>
    </location>
</feature>
<dbReference type="AlphaFoldDB" id="A0AAN7B357"/>
<comment type="function">
    <text evidence="5">Involved in the oxidative stress response and detoxification.</text>
</comment>
<dbReference type="Pfam" id="PF00043">
    <property type="entry name" value="GST_C"/>
    <property type="match status" value="1"/>
</dbReference>
<dbReference type="SFLD" id="SFLDG01151">
    <property type="entry name" value="Main.2:_Nu-like"/>
    <property type="match status" value="1"/>
</dbReference>
<dbReference type="InterPro" id="IPR036282">
    <property type="entry name" value="Glutathione-S-Trfase_C_sf"/>
</dbReference>
<organism evidence="9 10">
    <name type="scientific">Rhypophila decipiens</name>
    <dbReference type="NCBI Taxonomy" id="261697"/>
    <lineage>
        <taxon>Eukaryota</taxon>
        <taxon>Fungi</taxon>
        <taxon>Dikarya</taxon>
        <taxon>Ascomycota</taxon>
        <taxon>Pezizomycotina</taxon>
        <taxon>Sordariomycetes</taxon>
        <taxon>Sordariomycetidae</taxon>
        <taxon>Sordariales</taxon>
        <taxon>Naviculisporaceae</taxon>
        <taxon>Rhypophila</taxon>
    </lineage>
</organism>
<name>A0AAN7B357_9PEZI</name>
<dbReference type="PROSITE" id="PS50405">
    <property type="entry name" value="GST_CTER"/>
    <property type="match status" value="1"/>
</dbReference>
<evidence type="ECO:0000256" key="2">
    <source>
        <dbReference type="ARBA" id="ARBA00012452"/>
    </source>
</evidence>
<comment type="catalytic activity">
    <reaction evidence="4">
        <text>RX + glutathione = an S-substituted glutathione + a halide anion + H(+)</text>
        <dbReference type="Rhea" id="RHEA:16437"/>
        <dbReference type="ChEBI" id="CHEBI:15378"/>
        <dbReference type="ChEBI" id="CHEBI:16042"/>
        <dbReference type="ChEBI" id="CHEBI:17792"/>
        <dbReference type="ChEBI" id="CHEBI:57925"/>
        <dbReference type="ChEBI" id="CHEBI:90779"/>
        <dbReference type="EC" id="2.5.1.18"/>
    </reaction>
</comment>
<comment type="caution">
    <text evidence="9">The sequence shown here is derived from an EMBL/GenBank/DDBJ whole genome shotgun (WGS) entry which is preliminary data.</text>
</comment>
<dbReference type="InterPro" id="IPR004045">
    <property type="entry name" value="Glutathione_S-Trfase_N"/>
</dbReference>
<dbReference type="Pfam" id="PF02798">
    <property type="entry name" value="GST_N"/>
    <property type="match status" value="1"/>
</dbReference>
<sequence>MDQGLKPIRVWLTPSGPNPWKVVVILEELRLSYEVVSFKFDHVKKKPFTDLNPNGRAPAIEDPNTDLVLWESGAVITYLVQQYDKDKLLTYNTLKEQHLINQWLHFQMSGQGPYWGTAGWFNVLHPEKVPSAIERYNNQVKRVLGVLEGVLADKDWLVDDKMTYADLAFVPWNDRLESVLLCPDEDKFAGFPRVKAWHESMTCRPAWKRAMEKRDKLMDEQGLMWNGMPKGIKNLQEYEAKIAAGEDTTPKDS</sequence>
<dbReference type="CDD" id="cd10293">
    <property type="entry name" value="GST_C_Ure2p"/>
    <property type="match status" value="1"/>
</dbReference>
<dbReference type="GO" id="GO:0004364">
    <property type="term" value="F:glutathione transferase activity"/>
    <property type="evidence" value="ECO:0007669"/>
    <property type="project" value="UniProtKB-EC"/>
</dbReference>
<dbReference type="FunFam" id="1.20.1050.130:FF:000016">
    <property type="entry name" value="Glutathione S-transferase 1"/>
    <property type="match status" value="1"/>
</dbReference>
<gene>
    <name evidence="9" type="ORF">QBC37DRAFT_80295</name>
</gene>
<evidence type="ECO:0000313" key="9">
    <source>
        <dbReference type="EMBL" id="KAK4208237.1"/>
    </source>
</evidence>
<dbReference type="Proteomes" id="UP001301769">
    <property type="component" value="Unassembled WGS sequence"/>
</dbReference>
<dbReference type="PROSITE" id="PS50404">
    <property type="entry name" value="GST_NTER"/>
    <property type="match status" value="1"/>
</dbReference>
<dbReference type="InterPro" id="IPR010987">
    <property type="entry name" value="Glutathione-S-Trfase_C-like"/>
</dbReference>
<evidence type="ECO:0000256" key="3">
    <source>
        <dbReference type="ARBA" id="ARBA00022679"/>
    </source>
</evidence>
<dbReference type="SUPFAM" id="SSF47616">
    <property type="entry name" value="GST C-terminal domain-like"/>
    <property type="match status" value="1"/>
</dbReference>
<evidence type="ECO:0000256" key="6">
    <source>
        <dbReference type="RuleBase" id="RU003494"/>
    </source>
</evidence>